<dbReference type="PANTHER" id="PTHR12629">
    <property type="entry name" value="DIPHOSPHOINOSITOL POLYPHOSPHATE PHOSPHOHYDROLASE"/>
    <property type="match status" value="1"/>
</dbReference>
<proteinExistence type="predicted"/>
<dbReference type="Proteomes" id="UP000605148">
    <property type="component" value="Unassembled WGS sequence"/>
</dbReference>
<comment type="cofactor">
    <cofactor evidence="1">
        <name>Mg(2+)</name>
        <dbReference type="ChEBI" id="CHEBI:18420"/>
    </cofactor>
</comment>
<dbReference type="Gene3D" id="3.90.79.10">
    <property type="entry name" value="Nucleoside Triphosphate Pyrophosphohydrolase"/>
    <property type="match status" value="1"/>
</dbReference>
<dbReference type="InterPro" id="IPR047198">
    <property type="entry name" value="DDP-like_NUDIX"/>
</dbReference>
<dbReference type="RefSeq" id="WP_150497106.1">
    <property type="nucleotide sequence ID" value="NZ_BMFA01000008.1"/>
</dbReference>
<dbReference type="GO" id="GO:0005737">
    <property type="term" value="C:cytoplasm"/>
    <property type="evidence" value="ECO:0007669"/>
    <property type="project" value="TreeGrafter"/>
</dbReference>
<dbReference type="GO" id="GO:0046872">
    <property type="term" value="F:metal ion binding"/>
    <property type="evidence" value="ECO:0007669"/>
    <property type="project" value="UniProtKB-KW"/>
</dbReference>
<protein>
    <submittedName>
        <fullName evidence="6">NTP pyrophosphohydrolase</fullName>
    </submittedName>
</protein>
<dbReference type="EMBL" id="BMFA01000008">
    <property type="protein sequence ID" value="GGB54714.1"/>
    <property type="molecule type" value="Genomic_DNA"/>
</dbReference>
<dbReference type="InterPro" id="IPR000086">
    <property type="entry name" value="NUDIX_hydrolase_dom"/>
</dbReference>
<dbReference type="CDD" id="cd04666">
    <property type="entry name" value="NUDIX_DIPP2_like_Nudt4"/>
    <property type="match status" value="1"/>
</dbReference>
<evidence type="ECO:0000313" key="7">
    <source>
        <dbReference type="Proteomes" id="UP000605148"/>
    </source>
</evidence>
<accession>A0A916X2N0</accession>
<evidence type="ECO:0000313" key="6">
    <source>
        <dbReference type="EMBL" id="GGB54714.1"/>
    </source>
</evidence>
<organism evidence="6 7">
    <name type="scientific">Roseibium aquae</name>
    <dbReference type="NCBI Taxonomy" id="1323746"/>
    <lineage>
        <taxon>Bacteria</taxon>
        <taxon>Pseudomonadati</taxon>
        <taxon>Pseudomonadota</taxon>
        <taxon>Alphaproteobacteria</taxon>
        <taxon>Hyphomicrobiales</taxon>
        <taxon>Stappiaceae</taxon>
        <taxon>Roseibium</taxon>
    </lineage>
</organism>
<reference evidence="6" key="1">
    <citation type="journal article" date="2014" name="Int. J. Syst. Evol. Microbiol.">
        <title>Complete genome sequence of Corynebacterium casei LMG S-19264T (=DSM 44701T), isolated from a smear-ripened cheese.</title>
        <authorList>
            <consortium name="US DOE Joint Genome Institute (JGI-PGF)"/>
            <person name="Walter F."/>
            <person name="Albersmeier A."/>
            <person name="Kalinowski J."/>
            <person name="Ruckert C."/>
        </authorList>
    </citation>
    <scope>NUCLEOTIDE SEQUENCE</scope>
    <source>
        <strain evidence="6">CGMCC 1.12426</strain>
    </source>
</reference>
<evidence type="ECO:0000256" key="4">
    <source>
        <dbReference type="ARBA" id="ARBA00022842"/>
    </source>
</evidence>
<name>A0A916X2N0_9HYPH</name>
<keyword evidence="7" id="KW-1185">Reference proteome</keyword>
<dbReference type="InterPro" id="IPR015797">
    <property type="entry name" value="NUDIX_hydrolase-like_dom_sf"/>
</dbReference>
<evidence type="ECO:0000259" key="5">
    <source>
        <dbReference type="PROSITE" id="PS51462"/>
    </source>
</evidence>
<dbReference type="Pfam" id="PF00293">
    <property type="entry name" value="NUDIX"/>
    <property type="match status" value="1"/>
</dbReference>
<evidence type="ECO:0000256" key="3">
    <source>
        <dbReference type="ARBA" id="ARBA00022801"/>
    </source>
</evidence>
<dbReference type="GO" id="GO:1901907">
    <property type="term" value="P:diadenosine pentaphosphate catabolic process"/>
    <property type="evidence" value="ECO:0007669"/>
    <property type="project" value="TreeGrafter"/>
</dbReference>
<dbReference type="PROSITE" id="PS51462">
    <property type="entry name" value="NUDIX"/>
    <property type="match status" value="1"/>
</dbReference>
<dbReference type="SUPFAM" id="SSF55811">
    <property type="entry name" value="Nudix"/>
    <property type="match status" value="1"/>
</dbReference>
<dbReference type="GO" id="GO:1901911">
    <property type="term" value="P:adenosine 5'-(hexahydrogen pentaphosphate) catabolic process"/>
    <property type="evidence" value="ECO:0007669"/>
    <property type="project" value="TreeGrafter"/>
</dbReference>
<evidence type="ECO:0000256" key="2">
    <source>
        <dbReference type="ARBA" id="ARBA00022723"/>
    </source>
</evidence>
<dbReference type="PANTHER" id="PTHR12629:SF0">
    <property type="entry name" value="DIPHOSPHOINOSITOL-POLYPHOSPHATE DIPHOSPHATASE"/>
    <property type="match status" value="1"/>
</dbReference>
<keyword evidence="3" id="KW-0378">Hydrolase</keyword>
<keyword evidence="4" id="KW-0460">Magnesium</keyword>
<reference evidence="6" key="2">
    <citation type="submission" date="2020-09" db="EMBL/GenBank/DDBJ databases">
        <authorList>
            <person name="Sun Q."/>
            <person name="Zhou Y."/>
        </authorList>
    </citation>
    <scope>NUCLEOTIDE SEQUENCE</scope>
    <source>
        <strain evidence="6">CGMCC 1.12426</strain>
    </source>
</reference>
<feature type="domain" description="Nudix hydrolase" evidence="5">
    <location>
        <begin position="25"/>
        <end position="158"/>
    </location>
</feature>
<sequence>MAITEAYTAPALGWLRTLAGLLYKPARLQIAALCYRWKDGELEVLLVTSREKGRWILPKGWPELDQEAFETAVTEAFEEAGARGRPDRRAFGSFRSHKGLSNGLELRTKVLVFPIEVDRLLEDFPEKGQRQRAWMPVARAIEMADEPGARALLRRFAKRKKTPVSSRPQTG</sequence>
<dbReference type="GO" id="GO:0071543">
    <property type="term" value="P:diphosphoinositol polyphosphate metabolic process"/>
    <property type="evidence" value="ECO:0007669"/>
    <property type="project" value="TreeGrafter"/>
</dbReference>
<dbReference type="GO" id="GO:0034431">
    <property type="term" value="F:bis(5'-adenosyl)-hexaphosphatase activity"/>
    <property type="evidence" value="ECO:0007669"/>
    <property type="project" value="TreeGrafter"/>
</dbReference>
<dbReference type="GO" id="GO:0034432">
    <property type="term" value="F:bis(5'-adenosyl)-pentaphosphatase activity"/>
    <property type="evidence" value="ECO:0007669"/>
    <property type="project" value="TreeGrafter"/>
</dbReference>
<dbReference type="GO" id="GO:1901909">
    <property type="term" value="P:diadenosine hexaphosphate catabolic process"/>
    <property type="evidence" value="ECO:0007669"/>
    <property type="project" value="TreeGrafter"/>
</dbReference>
<keyword evidence="2" id="KW-0479">Metal-binding</keyword>
<comment type="caution">
    <text evidence="6">The sequence shown here is derived from an EMBL/GenBank/DDBJ whole genome shotgun (WGS) entry which is preliminary data.</text>
</comment>
<dbReference type="GO" id="GO:0000298">
    <property type="term" value="F:endopolyphosphatase activity"/>
    <property type="evidence" value="ECO:0007669"/>
    <property type="project" value="TreeGrafter"/>
</dbReference>
<evidence type="ECO:0000256" key="1">
    <source>
        <dbReference type="ARBA" id="ARBA00001946"/>
    </source>
</evidence>
<dbReference type="OrthoDB" id="7066910at2"/>
<dbReference type="GO" id="GO:0008486">
    <property type="term" value="F:diphosphoinositol-polyphosphate diphosphatase activity"/>
    <property type="evidence" value="ECO:0007669"/>
    <property type="project" value="TreeGrafter"/>
</dbReference>
<gene>
    <name evidence="6" type="ORF">GCM10011316_28470</name>
</gene>
<dbReference type="AlphaFoldDB" id="A0A916X2N0"/>